<gene>
    <name evidence="1" type="ORF">LCGC14_2268140</name>
</gene>
<reference evidence="1" key="1">
    <citation type="journal article" date="2015" name="Nature">
        <title>Complex archaea that bridge the gap between prokaryotes and eukaryotes.</title>
        <authorList>
            <person name="Spang A."/>
            <person name="Saw J.H."/>
            <person name="Jorgensen S.L."/>
            <person name="Zaremba-Niedzwiedzka K."/>
            <person name="Martijn J."/>
            <person name="Lind A.E."/>
            <person name="van Eijk R."/>
            <person name="Schleper C."/>
            <person name="Guy L."/>
            <person name="Ettema T.J."/>
        </authorList>
    </citation>
    <scope>NUCLEOTIDE SEQUENCE</scope>
</reference>
<protein>
    <submittedName>
        <fullName evidence="1">Uncharacterized protein</fullName>
    </submittedName>
</protein>
<comment type="caution">
    <text evidence="1">The sequence shown here is derived from an EMBL/GenBank/DDBJ whole genome shotgun (WGS) entry which is preliminary data.</text>
</comment>
<proteinExistence type="predicted"/>
<sequence>MFGLNARATIRRIAKDISDAGDAVAAGLPETVAEDVRCTLQATRAPQDFMLSGQVNINTGRVWFRQGVDVRVNDFLDITLKGTTAIWTVEGILDEAGRAHHILCDVKRYQ</sequence>
<name>A0A0F9DK04_9ZZZZ</name>
<dbReference type="EMBL" id="LAZR01031294">
    <property type="protein sequence ID" value="KKL54166.1"/>
    <property type="molecule type" value="Genomic_DNA"/>
</dbReference>
<dbReference type="AlphaFoldDB" id="A0A0F9DK04"/>
<accession>A0A0F9DK04</accession>
<organism evidence="1">
    <name type="scientific">marine sediment metagenome</name>
    <dbReference type="NCBI Taxonomy" id="412755"/>
    <lineage>
        <taxon>unclassified sequences</taxon>
        <taxon>metagenomes</taxon>
        <taxon>ecological metagenomes</taxon>
    </lineage>
</organism>
<evidence type="ECO:0000313" key="1">
    <source>
        <dbReference type="EMBL" id="KKL54166.1"/>
    </source>
</evidence>